<gene>
    <name evidence="2" type="ORF">MHHB_P1019</name>
</gene>
<sequence>MTGGKDLTGFFSFILYNIINKIKNIINIIFNDFKLNFNDSKVGGTMDEKTKEALLVDIAPYIEDIEFFKELLENSRNIEDLKRKLKELLKKEENITRKTDIKIILNKIESTP</sequence>
<evidence type="ECO:0000313" key="3">
    <source>
        <dbReference type="Proteomes" id="UP000290527"/>
    </source>
</evidence>
<keyword evidence="1" id="KW-0175">Coiled coil</keyword>
<dbReference type="AlphaFoldDB" id="A0A401HRB4"/>
<dbReference type="Proteomes" id="UP000290527">
    <property type="component" value="Unassembled WGS sequence"/>
</dbReference>
<dbReference type="EMBL" id="BFAX01000004">
    <property type="protein sequence ID" value="GBF36789.1"/>
    <property type="molecule type" value="Genomic_DNA"/>
</dbReference>
<name>A0A401HRB4_9EURY</name>
<evidence type="ECO:0000313" key="2">
    <source>
        <dbReference type="EMBL" id="GBF36789.1"/>
    </source>
</evidence>
<protein>
    <submittedName>
        <fullName evidence="2">Uncharacterized protein</fullName>
    </submittedName>
</protein>
<proteinExistence type="predicted"/>
<evidence type="ECO:0000256" key="1">
    <source>
        <dbReference type="SAM" id="Coils"/>
    </source>
</evidence>
<feature type="coiled-coil region" evidence="1">
    <location>
        <begin position="68"/>
        <end position="98"/>
    </location>
</feature>
<keyword evidence="3" id="KW-1185">Reference proteome</keyword>
<accession>A0A401HRB4</accession>
<organism evidence="2 3">
    <name type="scientific">Methanofervidicoccus abyssi</name>
    <dbReference type="NCBI Taxonomy" id="2082189"/>
    <lineage>
        <taxon>Archaea</taxon>
        <taxon>Methanobacteriati</taxon>
        <taxon>Methanobacteriota</taxon>
        <taxon>Methanomada group</taxon>
        <taxon>Methanococci</taxon>
        <taxon>Methanococcales</taxon>
        <taxon>Methanofervidicoccus</taxon>
    </lineage>
</organism>
<reference evidence="2 3" key="1">
    <citation type="journal article" date="2019" name="Int. J. Syst. Evol. Microbiol.">
        <title>Methanofervidicoccus abyssi gen. nov., sp. nov., a hydrogenotrophic methanogen, isolated from a hydrothermal vent chimney in the Mid-Cayman Spreading Center, the Caribbean Sea.</title>
        <authorList>
            <person name="Sakai S."/>
            <person name="Takaki Y."/>
            <person name="Miyazaki M."/>
            <person name="Ogawara M."/>
            <person name="Yanagawa K."/>
            <person name="Miyazaki J."/>
            <person name="Takai K."/>
        </authorList>
    </citation>
    <scope>NUCLEOTIDE SEQUENCE [LARGE SCALE GENOMIC DNA]</scope>
    <source>
        <strain evidence="2 3">HHB</strain>
    </source>
</reference>
<comment type="caution">
    <text evidence="2">The sequence shown here is derived from an EMBL/GenBank/DDBJ whole genome shotgun (WGS) entry which is preliminary data.</text>
</comment>